<dbReference type="GeneTree" id="ENSGT00940000158122"/>
<dbReference type="GO" id="GO:0005577">
    <property type="term" value="C:fibrinogen complex"/>
    <property type="evidence" value="ECO:0007669"/>
    <property type="project" value="InterPro"/>
</dbReference>
<evidence type="ECO:0000256" key="6">
    <source>
        <dbReference type="ARBA" id="ARBA00023157"/>
    </source>
</evidence>
<dbReference type="InterPro" id="IPR020837">
    <property type="entry name" value="Fibrinogen_CS"/>
</dbReference>
<keyword evidence="6" id="KW-1015">Disulfide bond</keyword>
<evidence type="ECO:0000256" key="9">
    <source>
        <dbReference type="SAM" id="MobiDB-lite"/>
    </source>
</evidence>
<keyword evidence="2" id="KW-0964">Secreted</keyword>
<dbReference type="Proteomes" id="UP000694388">
    <property type="component" value="Unplaced"/>
</dbReference>
<dbReference type="PROSITE" id="PS00514">
    <property type="entry name" value="FIBRINOGEN_C_1"/>
    <property type="match status" value="1"/>
</dbReference>
<dbReference type="GO" id="GO:0005102">
    <property type="term" value="F:signaling receptor binding"/>
    <property type="evidence" value="ECO:0007669"/>
    <property type="project" value="InterPro"/>
</dbReference>
<dbReference type="SUPFAM" id="SSF56496">
    <property type="entry name" value="Fibrinogen C-terminal domain-like"/>
    <property type="match status" value="1"/>
</dbReference>
<dbReference type="Gene3D" id="1.20.5.50">
    <property type="match status" value="2"/>
</dbReference>
<dbReference type="InterPro" id="IPR037579">
    <property type="entry name" value="FIB_ANG-like"/>
</dbReference>
<evidence type="ECO:0000256" key="5">
    <source>
        <dbReference type="ARBA" id="ARBA00023084"/>
    </source>
</evidence>
<reference evidence="11" key="2">
    <citation type="submission" date="2025-09" db="UniProtKB">
        <authorList>
            <consortium name="Ensembl"/>
        </authorList>
    </citation>
    <scope>IDENTIFICATION</scope>
</reference>
<evidence type="ECO:0000256" key="4">
    <source>
        <dbReference type="ARBA" id="ARBA00023054"/>
    </source>
</evidence>
<evidence type="ECO:0000256" key="3">
    <source>
        <dbReference type="ARBA" id="ARBA00022696"/>
    </source>
</evidence>
<reference evidence="11" key="1">
    <citation type="submission" date="2025-08" db="UniProtKB">
        <authorList>
            <consortium name="Ensembl"/>
        </authorList>
    </citation>
    <scope>IDENTIFICATION</scope>
</reference>
<dbReference type="SUPFAM" id="SSF58010">
    <property type="entry name" value="Fibrinogen coiled-coil and central regions"/>
    <property type="match status" value="1"/>
</dbReference>
<dbReference type="SMART" id="SM01212">
    <property type="entry name" value="Fib_alpha"/>
    <property type="match status" value="1"/>
</dbReference>
<dbReference type="AlphaFoldDB" id="A0A8C4RD61"/>
<dbReference type="CDD" id="cd00087">
    <property type="entry name" value="FReD"/>
    <property type="match status" value="1"/>
</dbReference>
<dbReference type="SMART" id="SM00186">
    <property type="entry name" value="FBG"/>
    <property type="match status" value="1"/>
</dbReference>
<dbReference type="Gene3D" id="3.90.215.10">
    <property type="entry name" value="Gamma Fibrinogen, chain A, domain 1"/>
    <property type="match status" value="1"/>
</dbReference>
<comment type="subunit">
    <text evidence="8">Heterohexamer; disulfide linked. Contains 2 sets of 3 non-identical chains (alpha, beta and gamma). The 2 heterotrimers are in head to head conformation with the N-termini in a small central domain.</text>
</comment>
<dbReference type="Pfam" id="PF00147">
    <property type="entry name" value="Fibrinogen_C"/>
    <property type="match status" value="1"/>
</dbReference>
<organism evidence="11 12">
    <name type="scientific">Eptatretus burgeri</name>
    <name type="common">Inshore hagfish</name>
    <dbReference type="NCBI Taxonomy" id="7764"/>
    <lineage>
        <taxon>Eukaryota</taxon>
        <taxon>Metazoa</taxon>
        <taxon>Chordata</taxon>
        <taxon>Craniata</taxon>
        <taxon>Vertebrata</taxon>
        <taxon>Cyclostomata</taxon>
        <taxon>Myxini</taxon>
        <taxon>Myxiniformes</taxon>
        <taxon>Myxinidae</taxon>
        <taxon>Eptatretinae</taxon>
        <taxon>Eptatretus</taxon>
    </lineage>
</organism>
<evidence type="ECO:0000259" key="10">
    <source>
        <dbReference type="PROSITE" id="PS51406"/>
    </source>
</evidence>
<dbReference type="InterPro" id="IPR036056">
    <property type="entry name" value="Fibrinogen-like_C"/>
</dbReference>
<dbReference type="PANTHER" id="PTHR47221">
    <property type="entry name" value="FIBRINOGEN ALPHA CHAIN"/>
    <property type="match status" value="1"/>
</dbReference>
<sequence>MPVRPIHTSHTRGRYSARPTNPPPAAARTKPSQMEEYGGCVLPGSALGVHCPTGCELRNELIKQRPMPQRRLNSILHNITSLKSNFNSLTVNSDNIVRSMQNLRSRMQERSGPQKSAQDAIEARFKELRVHIESTVPNTLRIMKELLMQVRAKIKRLDESLQTQTEYCAMPCVISCNIPVVSGAHCEDVFRNGGYTSEAYYIQPDQKQKPYKVFCDMQHSGGGWTIIQNRVDGSTSFARNWDTYKNGFGNVAFDNGKYICNVPGEYWIGTERILELSQLHEHVLLFDMKDWKGEKAYAQYNSFRIDGEDQNYRFWIDQYTGNAGDALIQGASQLQGENRTMTIHNGMEFSTFDRDNDGWLPGNPQKQCAKEDDGGWWYNRCHSANPNGRYYWGGVYTKQQTDLGTDDGVVWMNWKGSWYSLREMSMKMRPRMP</sequence>
<evidence type="ECO:0000256" key="7">
    <source>
        <dbReference type="ARBA" id="ARBA00023180"/>
    </source>
</evidence>
<protein>
    <submittedName>
        <fullName evidence="11">Fibrinogen beta chain</fullName>
    </submittedName>
</protein>
<dbReference type="GO" id="GO:0072377">
    <property type="term" value="P:blood coagulation, common pathway"/>
    <property type="evidence" value="ECO:0007669"/>
    <property type="project" value="TreeGrafter"/>
</dbReference>
<dbReference type="Ensembl" id="ENSEBUT00000028512.1">
    <property type="protein sequence ID" value="ENSEBUP00000027936.1"/>
    <property type="gene ID" value="ENSEBUG00000017071.1"/>
</dbReference>
<evidence type="ECO:0000256" key="8">
    <source>
        <dbReference type="ARBA" id="ARBA00025974"/>
    </source>
</evidence>
<dbReference type="GO" id="GO:0070527">
    <property type="term" value="P:platelet aggregation"/>
    <property type="evidence" value="ECO:0007669"/>
    <property type="project" value="TreeGrafter"/>
</dbReference>
<dbReference type="OMA" id="GCIHADP"/>
<keyword evidence="5" id="KW-0094">Blood coagulation</keyword>
<feature type="region of interest" description="Disordered" evidence="9">
    <location>
        <begin position="1"/>
        <end position="32"/>
    </location>
</feature>
<feature type="domain" description="Fibrinogen C-terminal" evidence="10">
    <location>
        <begin position="177"/>
        <end position="432"/>
    </location>
</feature>
<dbReference type="PROSITE" id="PS51406">
    <property type="entry name" value="FIBRINOGEN_C_2"/>
    <property type="match status" value="1"/>
</dbReference>
<evidence type="ECO:0000313" key="12">
    <source>
        <dbReference type="Proteomes" id="UP000694388"/>
    </source>
</evidence>
<accession>A0A8C4RD61</accession>
<dbReference type="GO" id="GO:0042730">
    <property type="term" value="P:fibrinolysis"/>
    <property type="evidence" value="ECO:0007669"/>
    <property type="project" value="TreeGrafter"/>
</dbReference>
<keyword evidence="7" id="KW-0325">Glycoprotein</keyword>
<dbReference type="PANTHER" id="PTHR47221:SF5">
    <property type="entry name" value="FIBRINOGEN C-TERMINAL DOMAIN-CONTAINING PROTEIN"/>
    <property type="match status" value="1"/>
</dbReference>
<evidence type="ECO:0000256" key="1">
    <source>
        <dbReference type="ARBA" id="ARBA00004613"/>
    </source>
</evidence>
<dbReference type="InterPro" id="IPR014716">
    <property type="entry name" value="Fibrinogen_a/b/g_C_1"/>
</dbReference>
<keyword evidence="12" id="KW-1185">Reference proteome</keyword>
<name>A0A8C4RD61_EPTBU</name>
<dbReference type="GO" id="GO:0005201">
    <property type="term" value="F:extracellular matrix structural constituent"/>
    <property type="evidence" value="ECO:0007669"/>
    <property type="project" value="TreeGrafter"/>
</dbReference>
<dbReference type="InterPro" id="IPR012290">
    <property type="entry name" value="Fibrinogen_a/b/g_coil_dom"/>
</dbReference>
<dbReference type="Pfam" id="PF08702">
    <property type="entry name" value="Fib_alpha"/>
    <property type="match status" value="1"/>
</dbReference>
<dbReference type="GO" id="GO:0051258">
    <property type="term" value="P:protein polymerization"/>
    <property type="evidence" value="ECO:0007669"/>
    <property type="project" value="InterPro"/>
</dbReference>
<keyword evidence="3" id="KW-0356">Hemostasis</keyword>
<keyword evidence="4" id="KW-0175">Coiled coil</keyword>
<dbReference type="NCBIfam" id="NF040941">
    <property type="entry name" value="GGGWT_bact"/>
    <property type="match status" value="1"/>
</dbReference>
<proteinExistence type="predicted"/>
<evidence type="ECO:0000256" key="2">
    <source>
        <dbReference type="ARBA" id="ARBA00022525"/>
    </source>
</evidence>
<evidence type="ECO:0000313" key="11">
    <source>
        <dbReference type="Ensembl" id="ENSEBUP00000027936.1"/>
    </source>
</evidence>
<comment type="subcellular location">
    <subcellularLocation>
        <location evidence="1">Secreted</location>
    </subcellularLocation>
</comment>
<dbReference type="GO" id="GO:0034116">
    <property type="term" value="P:positive regulation of heterotypic cell-cell adhesion"/>
    <property type="evidence" value="ECO:0007669"/>
    <property type="project" value="TreeGrafter"/>
</dbReference>
<dbReference type="InterPro" id="IPR002181">
    <property type="entry name" value="Fibrinogen_a/b/g_C_dom"/>
</dbReference>
<dbReference type="GO" id="GO:0030674">
    <property type="term" value="F:protein-macromolecule adaptor activity"/>
    <property type="evidence" value="ECO:0007669"/>
    <property type="project" value="TreeGrafter"/>
</dbReference>
<dbReference type="FunFam" id="4.10.530.10:FF:000004">
    <property type="entry name" value="Fibrinogen beta chain"/>
    <property type="match status" value="1"/>
</dbReference>